<evidence type="ECO:0000259" key="22">
    <source>
        <dbReference type="Pfam" id="PF01207"/>
    </source>
</evidence>
<keyword evidence="7" id="KW-0507">mRNA processing</keyword>
<feature type="compositionally biased region" description="Basic residues" evidence="21">
    <location>
        <begin position="72"/>
        <end position="85"/>
    </location>
</feature>
<dbReference type="Proteomes" id="UP001497383">
    <property type="component" value="Chromosome 1"/>
</dbReference>
<evidence type="ECO:0000256" key="16">
    <source>
        <dbReference type="ARBA" id="ARBA00045934"/>
    </source>
</evidence>
<dbReference type="Pfam" id="PF25585">
    <property type="entry name" value="zf-CCCH_DUS3L"/>
    <property type="match status" value="1"/>
</dbReference>
<evidence type="ECO:0000256" key="4">
    <source>
        <dbReference type="ARBA" id="ARBA00022143"/>
    </source>
</evidence>
<evidence type="ECO:0000256" key="17">
    <source>
        <dbReference type="ARBA" id="ARBA00048266"/>
    </source>
</evidence>
<dbReference type="EMBL" id="OZ022405">
    <property type="protein sequence ID" value="CAK9435633.1"/>
    <property type="molecule type" value="Genomic_DNA"/>
</dbReference>
<dbReference type="InterPro" id="IPR035587">
    <property type="entry name" value="DUS-like_FMN-bd"/>
</dbReference>
<feature type="region of interest" description="Disordered" evidence="21">
    <location>
        <begin position="1"/>
        <end position="26"/>
    </location>
</feature>
<keyword evidence="5" id="KW-0285">Flavoprotein</keyword>
<sequence length="627" mass="70985">MTIAEKRPLDETEGAGTVDKKQNAAPYVKGMAAIKPEYLAPVAARESPVVEDYNDDEAEGGDREQQEEPKNGRRGPKGKKNRGQNKNRDLRQKKDTVKLCVSMIDPDDSETGCVAGGAEHCKFSHDLQEFLNAKSEDIDGVCPVFEALGYCPTGMKCRWLKSHFNRETNKLVKDLEKLAIAKKENFEVNKIDRDSKIALQRKKFSFDISAPVIEYLESKIQKDDDPHRETRKENEAAFVEQPYKIAEKKKIDLRGAKIVSPLTTVGNLPYRRLMKSLGADVTYSEMALSKPLMEGHQPEWALPKAHISEYPGFGVQIASSRHWAAAKASEALYKTCPYISELNLNCGCPIDLLFKQGQGSALLDQPPRLVRIVKAMNASSGDIPVTIKIRTGVKENKNTAVNLVERVLSETQVAAITLHGRSRQQRYTKEADWEYIGQVGKVVQAWNDKRDEDKDGRDTNPIWFVGNGDVYSHVDWYNGTNTEGVDSVMVARGALIKPWIFEEVEAQQYLDKSSSERLAMLEKFAKFAIEHWGSDEYGVGNARRFMCEFLSFTHRYIPVGILERLPPKLNERPPKWIGRNDLETLLASSDYKDWIKITEMFLGKANDEFRFVPKHKSSAYENDRDEK</sequence>
<dbReference type="CDD" id="cd02801">
    <property type="entry name" value="DUS_like_FMN"/>
    <property type="match status" value="1"/>
</dbReference>
<comment type="similarity">
    <text evidence="2">Belongs to the Dus family. Dus3 subfamily.</text>
</comment>
<evidence type="ECO:0000256" key="14">
    <source>
        <dbReference type="ARBA" id="ARBA00033779"/>
    </source>
</evidence>
<evidence type="ECO:0000256" key="8">
    <source>
        <dbReference type="ARBA" id="ARBA00022694"/>
    </source>
</evidence>
<feature type="domain" description="DUS-like FMN-binding" evidence="22">
    <location>
        <begin position="259"/>
        <end position="531"/>
    </location>
</feature>
<dbReference type="Pfam" id="PF01207">
    <property type="entry name" value="Dus"/>
    <property type="match status" value="1"/>
</dbReference>
<evidence type="ECO:0000256" key="2">
    <source>
        <dbReference type="ARBA" id="ARBA00005451"/>
    </source>
</evidence>
<organism evidence="23 24">
    <name type="scientific">Lodderomyces beijingensis</name>
    <dbReference type="NCBI Taxonomy" id="1775926"/>
    <lineage>
        <taxon>Eukaryota</taxon>
        <taxon>Fungi</taxon>
        <taxon>Dikarya</taxon>
        <taxon>Ascomycota</taxon>
        <taxon>Saccharomycotina</taxon>
        <taxon>Pichiomycetes</taxon>
        <taxon>Debaryomycetaceae</taxon>
        <taxon>Candida/Lodderomyces clade</taxon>
        <taxon>Lodderomyces</taxon>
    </lineage>
</organism>
<keyword evidence="12" id="KW-0520">NAD</keyword>
<protein>
    <recommendedName>
        <fullName evidence="4">tRNA-dihydrouridine(47) synthase [NAD(P)(+)]</fullName>
        <ecNumber evidence="3">1.3.1.89</ecNumber>
    </recommendedName>
    <alternativeName>
        <fullName evidence="14 15">mRNA-dihydrouridine synthase DUS3</fullName>
    </alternativeName>
    <alternativeName>
        <fullName evidence="13">tRNA-dihydrouridine synthase 3</fullName>
    </alternativeName>
</protein>
<evidence type="ECO:0000256" key="18">
    <source>
        <dbReference type="ARBA" id="ARBA00048342"/>
    </source>
</evidence>
<evidence type="ECO:0000313" key="23">
    <source>
        <dbReference type="EMBL" id="CAK9435633.1"/>
    </source>
</evidence>
<dbReference type="RefSeq" id="XP_066827298.1">
    <property type="nucleotide sequence ID" value="XM_066973728.1"/>
</dbReference>
<evidence type="ECO:0000256" key="10">
    <source>
        <dbReference type="ARBA" id="ARBA00022857"/>
    </source>
</evidence>
<evidence type="ECO:0000256" key="7">
    <source>
        <dbReference type="ARBA" id="ARBA00022664"/>
    </source>
</evidence>
<evidence type="ECO:0000256" key="9">
    <source>
        <dbReference type="ARBA" id="ARBA00022771"/>
    </source>
</evidence>
<comment type="catalytic activity">
    <reaction evidence="18">
        <text>a 5,6-dihydrouridine in mRNA + NAD(+) = a uridine in mRNA + NADH + H(+)</text>
        <dbReference type="Rhea" id="RHEA:69851"/>
        <dbReference type="Rhea" id="RHEA-COMP:14658"/>
        <dbReference type="Rhea" id="RHEA-COMP:17789"/>
        <dbReference type="ChEBI" id="CHEBI:15378"/>
        <dbReference type="ChEBI" id="CHEBI:57540"/>
        <dbReference type="ChEBI" id="CHEBI:57945"/>
        <dbReference type="ChEBI" id="CHEBI:65315"/>
        <dbReference type="ChEBI" id="CHEBI:74443"/>
    </reaction>
    <physiologicalReaction direction="right-to-left" evidence="18">
        <dbReference type="Rhea" id="RHEA:69853"/>
    </physiologicalReaction>
</comment>
<evidence type="ECO:0000256" key="21">
    <source>
        <dbReference type="SAM" id="MobiDB-lite"/>
    </source>
</evidence>
<name>A0ABP0ZH20_9ASCO</name>
<keyword evidence="9" id="KW-0862">Zinc</keyword>
<evidence type="ECO:0000256" key="6">
    <source>
        <dbReference type="ARBA" id="ARBA00022643"/>
    </source>
</evidence>
<dbReference type="InterPro" id="IPR013785">
    <property type="entry name" value="Aldolase_TIM"/>
</dbReference>
<dbReference type="PANTHER" id="PTHR45846:SF1">
    <property type="entry name" value="TRNA-DIHYDROURIDINE(47) SYNTHASE [NAD(P)(+)]-LIKE"/>
    <property type="match status" value="1"/>
</dbReference>
<feature type="compositionally biased region" description="Basic and acidic residues" evidence="21">
    <location>
        <begin position="1"/>
        <end position="10"/>
    </location>
</feature>
<dbReference type="SUPFAM" id="SSF51395">
    <property type="entry name" value="FMN-linked oxidoreductases"/>
    <property type="match status" value="1"/>
</dbReference>
<keyword evidence="11" id="KW-0560">Oxidoreductase</keyword>
<keyword evidence="10" id="KW-0521">NADP</keyword>
<feature type="compositionally biased region" description="Basic and acidic residues" evidence="21">
    <location>
        <begin position="60"/>
        <end position="71"/>
    </location>
</feature>
<dbReference type="PANTHER" id="PTHR45846">
    <property type="entry name" value="TRNA-DIHYDROURIDINE(47) SYNTHASE [NAD(P)(+)]-LIKE"/>
    <property type="match status" value="1"/>
</dbReference>
<comment type="cofactor">
    <cofactor evidence="1">
        <name>FMN</name>
        <dbReference type="ChEBI" id="CHEBI:58210"/>
    </cofactor>
</comment>
<keyword evidence="24" id="KW-1185">Reference proteome</keyword>
<comment type="catalytic activity">
    <reaction evidence="20">
        <text>5,6-dihydrouridine(47) in tRNA + NADP(+) = uridine(47) in tRNA + NADPH + H(+)</text>
        <dbReference type="Rhea" id="RHEA:53360"/>
        <dbReference type="Rhea" id="RHEA-COMP:13539"/>
        <dbReference type="Rhea" id="RHEA-COMP:13540"/>
        <dbReference type="ChEBI" id="CHEBI:15378"/>
        <dbReference type="ChEBI" id="CHEBI:57783"/>
        <dbReference type="ChEBI" id="CHEBI:58349"/>
        <dbReference type="ChEBI" id="CHEBI:65315"/>
        <dbReference type="ChEBI" id="CHEBI:74443"/>
        <dbReference type="EC" id="1.3.1.89"/>
    </reaction>
    <physiologicalReaction direction="right-to-left" evidence="20">
        <dbReference type="Rhea" id="RHEA:53362"/>
    </physiologicalReaction>
</comment>
<evidence type="ECO:0000256" key="11">
    <source>
        <dbReference type="ARBA" id="ARBA00023002"/>
    </source>
</evidence>
<comment type="function">
    <text evidence="16">Catalyzes the synthesis of dihydrouridine, a modified base found in the D-loop of most tRNAs. Specifically modifies U47 in cytoplasmic tRNAs. Catalyzes the synthesis of dihydrouridine in some mRNAs, thereby affecting their translation.</text>
</comment>
<dbReference type="EC" id="1.3.1.89" evidence="3"/>
<evidence type="ECO:0000313" key="24">
    <source>
        <dbReference type="Proteomes" id="UP001497383"/>
    </source>
</evidence>
<comment type="catalytic activity">
    <reaction evidence="17">
        <text>5,6-dihydrouridine(47) in tRNA + NAD(+) = uridine(47) in tRNA + NADH + H(+)</text>
        <dbReference type="Rhea" id="RHEA:53364"/>
        <dbReference type="Rhea" id="RHEA-COMP:13539"/>
        <dbReference type="Rhea" id="RHEA-COMP:13540"/>
        <dbReference type="ChEBI" id="CHEBI:15378"/>
        <dbReference type="ChEBI" id="CHEBI:57540"/>
        <dbReference type="ChEBI" id="CHEBI:57945"/>
        <dbReference type="ChEBI" id="CHEBI:65315"/>
        <dbReference type="ChEBI" id="CHEBI:74443"/>
        <dbReference type="EC" id="1.3.1.89"/>
    </reaction>
    <physiologicalReaction direction="right-to-left" evidence="17">
        <dbReference type="Rhea" id="RHEA:53366"/>
    </physiologicalReaction>
</comment>
<feature type="region of interest" description="Disordered" evidence="21">
    <location>
        <begin position="38"/>
        <end position="92"/>
    </location>
</feature>
<evidence type="ECO:0000256" key="20">
    <source>
        <dbReference type="ARBA" id="ARBA00049513"/>
    </source>
</evidence>
<evidence type="ECO:0000256" key="19">
    <source>
        <dbReference type="ARBA" id="ARBA00049447"/>
    </source>
</evidence>
<evidence type="ECO:0000256" key="12">
    <source>
        <dbReference type="ARBA" id="ARBA00023027"/>
    </source>
</evidence>
<dbReference type="GeneID" id="92205556"/>
<evidence type="ECO:0000256" key="5">
    <source>
        <dbReference type="ARBA" id="ARBA00022630"/>
    </source>
</evidence>
<dbReference type="InterPro" id="IPR018517">
    <property type="entry name" value="tRNA_hU_synthase_CS"/>
</dbReference>
<accession>A0ABP0ZH20</accession>
<keyword evidence="8" id="KW-0819">tRNA processing</keyword>
<proteinExistence type="inferred from homology"/>
<keyword evidence="9" id="KW-0863">Zinc-finger</keyword>
<keyword evidence="9" id="KW-0479">Metal-binding</keyword>
<dbReference type="PROSITE" id="PS01136">
    <property type="entry name" value="UPF0034"/>
    <property type="match status" value="1"/>
</dbReference>
<reference evidence="23 24" key="1">
    <citation type="submission" date="2024-03" db="EMBL/GenBank/DDBJ databases">
        <authorList>
            <person name="Brejova B."/>
        </authorList>
    </citation>
    <scope>NUCLEOTIDE SEQUENCE [LARGE SCALE GENOMIC DNA]</scope>
    <source>
        <strain evidence="23 24">CBS 14171</strain>
    </source>
</reference>
<keyword evidence="6" id="KW-0288">FMN</keyword>
<evidence type="ECO:0000256" key="1">
    <source>
        <dbReference type="ARBA" id="ARBA00001917"/>
    </source>
</evidence>
<evidence type="ECO:0000256" key="3">
    <source>
        <dbReference type="ARBA" id="ARBA00012376"/>
    </source>
</evidence>
<dbReference type="Gene3D" id="3.20.20.70">
    <property type="entry name" value="Aldolase class I"/>
    <property type="match status" value="1"/>
</dbReference>
<comment type="catalytic activity">
    <reaction evidence="19">
        <text>a 5,6-dihydrouridine in mRNA + NADP(+) = a uridine in mRNA + NADPH + H(+)</text>
        <dbReference type="Rhea" id="RHEA:69855"/>
        <dbReference type="Rhea" id="RHEA-COMP:14658"/>
        <dbReference type="Rhea" id="RHEA-COMP:17789"/>
        <dbReference type="ChEBI" id="CHEBI:15378"/>
        <dbReference type="ChEBI" id="CHEBI:57783"/>
        <dbReference type="ChEBI" id="CHEBI:58349"/>
        <dbReference type="ChEBI" id="CHEBI:65315"/>
        <dbReference type="ChEBI" id="CHEBI:74443"/>
    </reaction>
    <physiologicalReaction direction="right-to-left" evidence="19">
        <dbReference type="Rhea" id="RHEA:69857"/>
    </physiologicalReaction>
</comment>
<gene>
    <name evidence="23" type="ORF">LODBEIA_P03600</name>
</gene>
<evidence type="ECO:0000256" key="15">
    <source>
        <dbReference type="ARBA" id="ARBA00033781"/>
    </source>
</evidence>
<evidence type="ECO:0000256" key="13">
    <source>
        <dbReference type="ARBA" id="ARBA00031322"/>
    </source>
</evidence>